<evidence type="ECO:0000313" key="2">
    <source>
        <dbReference type="EMBL" id="PHH51289.1"/>
    </source>
</evidence>
<sequence length="85" mass="9866">MTFSFIGRCWLIWKNWAIISFGGDALAAYVMMIRKPGNQRQLAGHHGHVQAEYLQVFLSTLDYRVAKKKKKHARLAQLKNNLYCI</sequence>
<feature type="transmembrane region" description="Helical" evidence="1">
    <location>
        <begin position="12"/>
        <end position="32"/>
    </location>
</feature>
<dbReference type="Proteomes" id="UP000222788">
    <property type="component" value="Unassembled WGS sequence"/>
</dbReference>
<reference evidence="2 3" key="2">
    <citation type="journal article" date="2013" name="IMA Fungus">
        <title>IMA Genome-F 1: Ceratocystis fimbriata: Draft nuclear genome sequence for the plant pathogen, Ceratocystis fimbriata.</title>
        <authorList>
            <person name="Wilken P.M."/>
            <person name="Steenkamp E.T."/>
            <person name="Wingfield M.J."/>
            <person name="de Beer Z.W."/>
            <person name="Wingfield B.D."/>
        </authorList>
    </citation>
    <scope>NUCLEOTIDE SEQUENCE [LARGE SCALE GENOMIC DNA]</scope>
    <source>
        <strain evidence="2 3">CBS 114723</strain>
    </source>
</reference>
<keyword evidence="1" id="KW-0472">Membrane</keyword>
<keyword evidence="1" id="KW-0812">Transmembrane</keyword>
<comment type="caution">
    <text evidence="2">The sequence shown here is derived from an EMBL/GenBank/DDBJ whole genome shotgun (WGS) entry which is preliminary data.</text>
</comment>
<accession>A0A2C5WKR1</accession>
<evidence type="ECO:0000256" key="1">
    <source>
        <dbReference type="SAM" id="Phobius"/>
    </source>
</evidence>
<organism evidence="2 3">
    <name type="scientific">Ceratocystis fimbriata CBS 114723</name>
    <dbReference type="NCBI Taxonomy" id="1035309"/>
    <lineage>
        <taxon>Eukaryota</taxon>
        <taxon>Fungi</taxon>
        <taxon>Dikarya</taxon>
        <taxon>Ascomycota</taxon>
        <taxon>Pezizomycotina</taxon>
        <taxon>Sordariomycetes</taxon>
        <taxon>Hypocreomycetidae</taxon>
        <taxon>Microascales</taxon>
        <taxon>Ceratocystidaceae</taxon>
        <taxon>Ceratocystis</taxon>
    </lineage>
</organism>
<gene>
    <name evidence="2" type="ORF">CFIMG_005834RAa</name>
</gene>
<evidence type="ECO:0000313" key="3">
    <source>
        <dbReference type="Proteomes" id="UP000222788"/>
    </source>
</evidence>
<name>A0A2C5WKR1_9PEZI</name>
<dbReference type="AlphaFoldDB" id="A0A2C5WKR1"/>
<reference evidence="2 3" key="1">
    <citation type="journal article" date="2013" name="Fungal Biol.">
        <title>Analysis of microsatellite markers in the genome of the plant pathogen Ceratocystis fimbriata.</title>
        <authorList>
            <person name="Simpson M.C."/>
            <person name="Wilken P.M."/>
            <person name="Coetzee M.P."/>
            <person name="Wingfield M.J."/>
            <person name="Wingfield B.D."/>
        </authorList>
    </citation>
    <scope>NUCLEOTIDE SEQUENCE [LARGE SCALE GENOMIC DNA]</scope>
    <source>
        <strain evidence="2 3">CBS 114723</strain>
    </source>
</reference>
<keyword evidence="3" id="KW-1185">Reference proteome</keyword>
<dbReference type="EMBL" id="APWK03000099">
    <property type="protein sequence ID" value="PHH51289.1"/>
    <property type="molecule type" value="Genomic_DNA"/>
</dbReference>
<proteinExistence type="predicted"/>
<keyword evidence="1" id="KW-1133">Transmembrane helix</keyword>
<protein>
    <submittedName>
        <fullName evidence="2">Uncharacterized protein</fullName>
    </submittedName>
</protein>